<evidence type="ECO:0000313" key="1">
    <source>
        <dbReference type="EMBL" id="OQP53200.1"/>
    </source>
</evidence>
<gene>
    <name evidence="1" type="ORF">A4D02_22660</name>
</gene>
<organism evidence="1 2">
    <name type="scientific">Niastella koreensis</name>
    <dbReference type="NCBI Taxonomy" id="354356"/>
    <lineage>
        <taxon>Bacteria</taxon>
        <taxon>Pseudomonadati</taxon>
        <taxon>Bacteroidota</taxon>
        <taxon>Chitinophagia</taxon>
        <taxon>Chitinophagales</taxon>
        <taxon>Chitinophagaceae</taxon>
        <taxon>Niastella</taxon>
    </lineage>
</organism>
<reference evidence="1 2" key="1">
    <citation type="submission" date="2016-04" db="EMBL/GenBank/DDBJ databases">
        <authorList>
            <person name="Chen L."/>
            <person name="Zhuang W."/>
            <person name="Wang G."/>
        </authorList>
    </citation>
    <scope>NUCLEOTIDE SEQUENCE [LARGE SCALE GENOMIC DNA]</scope>
    <source>
        <strain evidence="2">GR20</strain>
    </source>
</reference>
<accession>A0ABX3P3T8</accession>
<dbReference type="InterPro" id="IPR025396">
    <property type="entry name" value="DUF4302"/>
</dbReference>
<name>A0ABX3P3T8_9BACT</name>
<keyword evidence="2" id="KW-1185">Reference proteome</keyword>
<dbReference type="Proteomes" id="UP000192277">
    <property type="component" value="Unassembled WGS sequence"/>
</dbReference>
<evidence type="ECO:0000313" key="2">
    <source>
        <dbReference type="Proteomes" id="UP000192277"/>
    </source>
</evidence>
<sequence length="448" mass="49066">MKRILPLIIITAALLVGACQKKADYLMGKTPDERLSEALTQYQDVLTKAPYGWKVVVFSKGLVDVPSAFSYYMKFNDSNFVTMYSDFDTLTSSVPKTSGYRLKALQRPSIEFDSYGYIHLPCDPDPAISKSPVASQGGGYGWGADFDFSFADNVSPGQLGDTIHLMGNFNHSPGYMVRATKAEMDAFNNQGLRKAMVLDRILNYYKKITLGSTTYEITPGTGSKSAFFKWLDGNGALASSESMPYYVTLDGVYFLNPITAGSQTIRSINKIVFDANTSTATVEVNGTAGTMAGAIASISTDITAPYRFWKYSSDQNSYYRSGSAFHVNGVDDFYGAGKVTNYYYMLFWANYQPTYDAFAANVGGSLIGPATTRPPAPYTPSTTTSYFTTDGRIIFRVLGTFGAATSIFNTTIRTQIANASGYYLVQTGPASYDMVSALDAKSWIRWSM</sequence>
<protein>
    <recommendedName>
        <fullName evidence="3">DUF4302 domain-containing protein</fullName>
    </recommendedName>
</protein>
<proteinExistence type="predicted"/>
<dbReference type="RefSeq" id="WP_014218260.1">
    <property type="nucleotide sequence ID" value="NZ_LWBO01000003.1"/>
</dbReference>
<dbReference type="PROSITE" id="PS51257">
    <property type="entry name" value="PROKAR_LIPOPROTEIN"/>
    <property type="match status" value="1"/>
</dbReference>
<dbReference type="EMBL" id="LWBO01000003">
    <property type="protein sequence ID" value="OQP53200.1"/>
    <property type="molecule type" value="Genomic_DNA"/>
</dbReference>
<comment type="caution">
    <text evidence="1">The sequence shown here is derived from an EMBL/GenBank/DDBJ whole genome shotgun (WGS) entry which is preliminary data.</text>
</comment>
<evidence type="ECO:0008006" key="3">
    <source>
        <dbReference type="Google" id="ProtNLM"/>
    </source>
</evidence>
<dbReference type="Pfam" id="PF14135">
    <property type="entry name" value="DUF4302"/>
    <property type="match status" value="1"/>
</dbReference>